<evidence type="ECO:0000313" key="2">
    <source>
        <dbReference type="Proteomes" id="UP000294395"/>
    </source>
</evidence>
<dbReference type="EMBL" id="CP038009">
    <property type="protein sequence ID" value="QBQ17578.1"/>
    <property type="molecule type" value="Genomic_DNA"/>
</dbReference>
<dbReference type="Proteomes" id="UP000294395">
    <property type="component" value="Chromosome"/>
</dbReference>
<sequence length="299" mass="35070">MKFYVVRLNPDLRKGKPYSSYPTTQEYEKIHSISPMNGFDESVNFLSEDGIIKGYLPPKHAISLRDGKPFTLITITAKTAKKGGDQIIGIQFNCRYLGGKKRVNIKDRNKPLFWHYTCCEDDSLIFEEEIRNAREIILGQNLIWHRTPTIELNSLESQRVLNYLFEKISVCEKNKIKSLIGFEERDYEEEEIGLTNEDLTRIRMHKIIERDQSFIQLVKAKKGYICNVCEINLEEKYGEVGKRYIEAHHLTPVSVSKGRKVKRDIDKDFAVLCPNCHRMIHRSDYIHDIETFKKLYFQK</sequence>
<accession>A0A372MVM2</accession>
<dbReference type="RefSeq" id="WP_118902176.1">
    <property type="nucleotide sequence ID" value="NZ_CP031991.1"/>
</dbReference>
<reference evidence="1 2" key="1">
    <citation type="submission" date="2019-03" db="EMBL/GenBank/DDBJ databases">
        <title>Complete genome sequence of two outbreak-associated Acinetobacter haemolyticus strains.</title>
        <authorList>
            <person name="Bai L."/>
            <person name="Zhang S.-C."/>
            <person name="Deng Y."/>
            <person name="Song C.-C."/>
            <person name="Kang G.-B."/>
            <person name="Dong Y."/>
            <person name="Wang Y."/>
            <person name="Gao F."/>
            <person name="Huang H."/>
        </authorList>
    </citation>
    <scope>NUCLEOTIDE SEQUENCE [LARGE SCALE GENOMIC DNA]</scope>
    <source>
        <strain evidence="1 2">TJR01</strain>
    </source>
</reference>
<organism evidence="1 2">
    <name type="scientific">Acinetobacter haemolyticus</name>
    <dbReference type="NCBI Taxonomy" id="29430"/>
    <lineage>
        <taxon>Bacteria</taxon>
        <taxon>Pseudomonadati</taxon>
        <taxon>Pseudomonadota</taxon>
        <taxon>Gammaproteobacteria</taxon>
        <taxon>Moraxellales</taxon>
        <taxon>Moraxellaceae</taxon>
        <taxon>Acinetobacter</taxon>
    </lineage>
</organism>
<evidence type="ECO:0000313" key="1">
    <source>
        <dbReference type="EMBL" id="QBQ17578.1"/>
    </source>
</evidence>
<proteinExistence type="predicted"/>
<name>A0A372MVM2_ACIHA</name>
<gene>
    <name evidence="1" type="ORF">AHTJR_15485</name>
</gene>
<evidence type="ECO:0008006" key="3">
    <source>
        <dbReference type="Google" id="ProtNLM"/>
    </source>
</evidence>
<dbReference type="AlphaFoldDB" id="A0A372MVM2"/>
<protein>
    <recommendedName>
        <fullName evidence="3">HNH endonuclease</fullName>
    </recommendedName>
</protein>